<dbReference type="AlphaFoldDB" id="A0A5M4FBE7"/>
<dbReference type="Gene3D" id="3.10.180.10">
    <property type="entry name" value="2,3-Dihydroxybiphenyl 1,2-Dioxygenase, domain 1"/>
    <property type="match status" value="1"/>
</dbReference>
<dbReference type="InterPro" id="IPR028973">
    <property type="entry name" value="PhnB-like"/>
</dbReference>
<dbReference type="PIRSF" id="PIRSF021700">
    <property type="entry name" value="3_dmu_93_MTrfase"/>
    <property type="match status" value="1"/>
</dbReference>
<keyword evidence="3" id="KW-1185">Reference proteome</keyword>
<reference evidence="2" key="1">
    <citation type="submission" date="2019-09" db="EMBL/GenBank/DDBJ databases">
        <authorList>
            <person name="Li J."/>
        </authorList>
    </citation>
    <scope>NUCLEOTIDE SEQUENCE [LARGE SCALE GENOMIC DNA]</scope>
    <source>
        <strain evidence="2">JCM 14732</strain>
    </source>
</reference>
<dbReference type="Pfam" id="PF06983">
    <property type="entry name" value="3-dmu-9_3-mt"/>
    <property type="match status" value="1"/>
</dbReference>
<dbReference type="InterPro" id="IPR029068">
    <property type="entry name" value="Glyas_Bleomycin-R_OHBP_Dase"/>
</dbReference>
<organism evidence="2 3">
    <name type="scientific">Aeromicrobium ginsengisoli</name>
    <dbReference type="NCBI Taxonomy" id="363867"/>
    <lineage>
        <taxon>Bacteria</taxon>
        <taxon>Bacillati</taxon>
        <taxon>Actinomycetota</taxon>
        <taxon>Actinomycetes</taxon>
        <taxon>Propionibacteriales</taxon>
        <taxon>Nocardioidaceae</taxon>
        <taxon>Aeromicrobium</taxon>
    </lineage>
</organism>
<feature type="domain" description="PhnB-like" evidence="1">
    <location>
        <begin position="3"/>
        <end position="111"/>
    </location>
</feature>
<proteinExistence type="predicted"/>
<evidence type="ECO:0000313" key="3">
    <source>
        <dbReference type="Proteomes" id="UP000380867"/>
    </source>
</evidence>
<accession>A0A5M4FBE7</accession>
<sequence>MTTITPFLWFDDNAEQAIERYLRVFDDAELVEENRLHDGKLFIATIRLQGTTLTLMNGGPDHKLTDAFSLSVSVETQDEVDKISDALIDGGGEQGPCGWLVDAFGLSWQIVPTLLMRLLSDPDREKAGRAQAAMMQMKRLDLQALQDAFDGR</sequence>
<dbReference type="CDD" id="cd06588">
    <property type="entry name" value="PhnB_like"/>
    <property type="match status" value="1"/>
</dbReference>
<dbReference type="Proteomes" id="UP000380867">
    <property type="component" value="Unassembled WGS sequence"/>
</dbReference>
<dbReference type="RefSeq" id="WP_149690285.1">
    <property type="nucleotide sequence ID" value="NZ_SDPQ02000003.1"/>
</dbReference>
<protein>
    <submittedName>
        <fullName evidence="2">VOC family protein</fullName>
    </submittedName>
</protein>
<comment type="caution">
    <text evidence="2">The sequence shown here is derived from an EMBL/GenBank/DDBJ whole genome shotgun (WGS) entry which is preliminary data.</text>
</comment>
<evidence type="ECO:0000313" key="2">
    <source>
        <dbReference type="EMBL" id="KAA1395625.1"/>
    </source>
</evidence>
<dbReference type="EMBL" id="SDPQ02000003">
    <property type="protein sequence ID" value="KAA1395625.1"/>
    <property type="molecule type" value="Genomic_DNA"/>
</dbReference>
<gene>
    <name evidence="2" type="ORF">ESP70_015860</name>
</gene>
<dbReference type="PANTHER" id="PTHR33990">
    <property type="entry name" value="PROTEIN YJDN-RELATED"/>
    <property type="match status" value="1"/>
</dbReference>
<dbReference type="OrthoDB" id="9806473at2"/>
<name>A0A5M4FBE7_9ACTN</name>
<dbReference type="SUPFAM" id="SSF54593">
    <property type="entry name" value="Glyoxalase/Bleomycin resistance protein/Dihydroxybiphenyl dioxygenase"/>
    <property type="match status" value="1"/>
</dbReference>
<evidence type="ECO:0000259" key="1">
    <source>
        <dbReference type="Pfam" id="PF06983"/>
    </source>
</evidence>
<dbReference type="InterPro" id="IPR009725">
    <property type="entry name" value="3_dmu_93_MTrfase"/>
</dbReference>